<dbReference type="GO" id="GO:0043565">
    <property type="term" value="F:sequence-specific DNA binding"/>
    <property type="evidence" value="ECO:0007669"/>
    <property type="project" value="InterPro"/>
</dbReference>
<reference evidence="6 7" key="1">
    <citation type="submission" date="2018-12" db="EMBL/GenBank/DDBJ databases">
        <title>Sequencing of bacterial isolates from soil warming experiment in Harvard Forest, Massachusetts, USA.</title>
        <authorList>
            <person name="Deangelis K."/>
        </authorList>
    </citation>
    <scope>NUCLEOTIDE SEQUENCE [LARGE SCALE GENOMIC DNA]</scope>
    <source>
        <strain evidence="6 7">EB153</strain>
    </source>
</reference>
<dbReference type="EMBL" id="RSDW01000001">
    <property type="protein sequence ID" value="RSL18786.1"/>
    <property type="molecule type" value="Genomic_DNA"/>
</dbReference>
<dbReference type="RefSeq" id="WP_125488107.1">
    <property type="nucleotide sequence ID" value="NZ_RSDW01000001.1"/>
</dbReference>
<dbReference type="Pfam" id="PF02954">
    <property type="entry name" value="HTH_8"/>
    <property type="match status" value="1"/>
</dbReference>
<evidence type="ECO:0000313" key="6">
    <source>
        <dbReference type="EMBL" id="RSL18786.1"/>
    </source>
</evidence>
<gene>
    <name evidence="6" type="ORF">EDE15_4388</name>
</gene>
<dbReference type="Gene3D" id="1.10.10.60">
    <property type="entry name" value="Homeodomain-like"/>
    <property type="match status" value="1"/>
</dbReference>
<dbReference type="PANTHER" id="PTHR32071">
    <property type="entry name" value="TRANSCRIPTIONAL REGULATORY PROTEIN"/>
    <property type="match status" value="1"/>
</dbReference>
<keyword evidence="1" id="KW-0547">Nucleotide-binding</keyword>
<dbReference type="InterPro" id="IPR009057">
    <property type="entry name" value="Homeodomain-like_sf"/>
</dbReference>
<dbReference type="InterPro" id="IPR002197">
    <property type="entry name" value="HTH_Fis"/>
</dbReference>
<dbReference type="Proteomes" id="UP000269669">
    <property type="component" value="Unassembled WGS sequence"/>
</dbReference>
<dbReference type="PROSITE" id="PS50045">
    <property type="entry name" value="SIGMA54_INTERACT_4"/>
    <property type="match status" value="1"/>
</dbReference>
<comment type="caution">
    <text evidence="6">The sequence shown here is derived from an EMBL/GenBank/DDBJ whole genome shotgun (WGS) entry which is preliminary data.</text>
</comment>
<keyword evidence="2" id="KW-0067">ATP-binding</keyword>
<dbReference type="GO" id="GO:0005524">
    <property type="term" value="F:ATP binding"/>
    <property type="evidence" value="ECO:0007669"/>
    <property type="project" value="UniProtKB-KW"/>
</dbReference>
<name>A0A428MPM4_9BACT</name>
<keyword evidence="3" id="KW-0805">Transcription regulation</keyword>
<evidence type="ECO:0000256" key="4">
    <source>
        <dbReference type="ARBA" id="ARBA00023163"/>
    </source>
</evidence>
<accession>A0A428MPM4</accession>
<evidence type="ECO:0000256" key="3">
    <source>
        <dbReference type="ARBA" id="ARBA00023015"/>
    </source>
</evidence>
<feature type="domain" description="Sigma-54 factor interaction" evidence="5">
    <location>
        <begin position="31"/>
        <end position="232"/>
    </location>
</feature>
<dbReference type="SUPFAM" id="SSF52540">
    <property type="entry name" value="P-loop containing nucleoside triphosphate hydrolases"/>
    <property type="match status" value="1"/>
</dbReference>
<keyword evidence="4" id="KW-0804">Transcription</keyword>
<dbReference type="CDD" id="cd00009">
    <property type="entry name" value="AAA"/>
    <property type="match status" value="1"/>
</dbReference>
<evidence type="ECO:0000313" key="7">
    <source>
        <dbReference type="Proteomes" id="UP000269669"/>
    </source>
</evidence>
<dbReference type="SMART" id="SM00382">
    <property type="entry name" value="AAA"/>
    <property type="match status" value="1"/>
</dbReference>
<dbReference type="OrthoDB" id="9771372at2"/>
<dbReference type="GO" id="GO:0006355">
    <property type="term" value="P:regulation of DNA-templated transcription"/>
    <property type="evidence" value="ECO:0007669"/>
    <property type="project" value="InterPro"/>
</dbReference>
<dbReference type="InterPro" id="IPR003593">
    <property type="entry name" value="AAA+_ATPase"/>
</dbReference>
<dbReference type="InterPro" id="IPR002078">
    <property type="entry name" value="Sigma_54_int"/>
</dbReference>
<dbReference type="Pfam" id="PF14532">
    <property type="entry name" value="Sigma54_activ_2"/>
    <property type="match status" value="1"/>
</dbReference>
<dbReference type="AlphaFoldDB" id="A0A428MPM4"/>
<dbReference type="InterPro" id="IPR058031">
    <property type="entry name" value="AAA_lid_NorR"/>
</dbReference>
<dbReference type="Gene3D" id="3.40.50.300">
    <property type="entry name" value="P-loop containing nucleotide triphosphate hydrolases"/>
    <property type="match status" value="1"/>
</dbReference>
<dbReference type="SUPFAM" id="SSF46689">
    <property type="entry name" value="Homeodomain-like"/>
    <property type="match status" value="1"/>
</dbReference>
<evidence type="ECO:0000256" key="1">
    <source>
        <dbReference type="ARBA" id="ARBA00022741"/>
    </source>
</evidence>
<sequence length="310" mass="34784">MSTSSYSLSGVAPARFEEPHGLAAELPCFEMVGDSVAMRRLRMQVDRIGPHFRTVLVRGEMGTGKELVARTLHGCSMDREGPFVVCHSAALDDSDEDRIRELMRTARRGTLFFDGIEEMPLSAQSRLVRAIEPKLGTRMIASANQDLQVLTASGRFRQDLYYRIAMVEIVLEPLRERAEDIPGLAMSFLKRFSSLYGKDVERISNGAMERLLAHGWPGNVREIENVLRNGVLQCDGQMLENDHLTSLREMCGVSPEMNRPDVPTRLQDVVERHVFQVLKSCAGNKLRAAEMLGISRSTLYRMLEGCSEHS</sequence>
<organism evidence="6 7">
    <name type="scientific">Edaphobacter aggregans</name>
    <dbReference type="NCBI Taxonomy" id="570835"/>
    <lineage>
        <taxon>Bacteria</taxon>
        <taxon>Pseudomonadati</taxon>
        <taxon>Acidobacteriota</taxon>
        <taxon>Terriglobia</taxon>
        <taxon>Terriglobales</taxon>
        <taxon>Acidobacteriaceae</taxon>
        <taxon>Edaphobacter</taxon>
    </lineage>
</organism>
<evidence type="ECO:0000256" key="2">
    <source>
        <dbReference type="ARBA" id="ARBA00022840"/>
    </source>
</evidence>
<proteinExistence type="predicted"/>
<protein>
    <submittedName>
        <fullName evidence="6">Regulatory Fis family protein</fullName>
    </submittedName>
</protein>
<dbReference type="Gene3D" id="1.10.8.60">
    <property type="match status" value="1"/>
</dbReference>
<dbReference type="InterPro" id="IPR027417">
    <property type="entry name" value="P-loop_NTPase"/>
</dbReference>
<evidence type="ECO:0000259" key="5">
    <source>
        <dbReference type="PROSITE" id="PS50045"/>
    </source>
</evidence>
<keyword evidence="7" id="KW-1185">Reference proteome</keyword>
<dbReference type="Pfam" id="PF25601">
    <property type="entry name" value="AAA_lid_14"/>
    <property type="match status" value="1"/>
</dbReference>